<dbReference type="AlphaFoldDB" id="A0A554VID9"/>
<reference evidence="1 2" key="1">
    <citation type="submission" date="2019-07" db="EMBL/GenBank/DDBJ databases">
        <title>The draft genome sequence of Aquimarina algiphila M91.</title>
        <authorList>
            <person name="Meng X."/>
        </authorList>
    </citation>
    <scope>NUCLEOTIDE SEQUENCE [LARGE SCALE GENOMIC DNA]</scope>
    <source>
        <strain evidence="1 2">M91</strain>
    </source>
</reference>
<organism evidence="1 2">
    <name type="scientific">Aquimarina algiphila</name>
    <dbReference type="NCBI Taxonomy" id="2047982"/>
    <lineage>
        <taxon>Bacteria</taxon>
        <taxon>Pseudomonadati</taxon>
        <taxon>Bacteroidota</taxon>
        <taxon>Flavobacteriia</taxon>
        <taxon>Flavobacteriales</taxon>
        <taxon>Flavobacteriaceae</taxon>
        <taxon>Aquimarina</taxon>
    </lineage>
</organism>
<gene>
    <name evidence="1" type="ORF">FOF46_16030</name>
</gene>
<evidence type="ECO:0000313" key="1">
    <source>
        <dbReference type="EMBL" id="TSE07424.1"/>
    </source>
</evidence>
<dbReference type="RefSeq" id="WP_143917154.1">
    <property type="nucleotide sequence ID" value="NZ_CANMXV010000038.1"/>
</dbReference>
<name>A0A554VID9_9FLAO</name>
<keyword evidence="2" id="KW-1185">Reference proteome</keyword>
<sequence length="108" mass="12410">MTNTYETEITRDAYKKLEARTMVNNINDYDWLISTYKNDRGQIVCNAQACEETETGFSFVMFQDPSVTLCQVQKRATEKAIKEVHDMGLIEFDKLITSSELPTRSLSV</sequence>
<protein>
    <submittedName>
        <fullName evidence="1">Uncharacterized protein</fullName>
    </submittedName>
</protein>
<evidence type="ECO:0000313" key="2">
    <source>
        <dbReference type="Proteomes" id="UP000318833"/>
    </source>
</evidence>
<accession>A0A554VID9</accession>
<proteinExistence type="predicted"/>
<dbReference type="EMBL" id="VLNR01000033">
    <property type="protein sequence ID" value="TSE07424.1"/>
    <property type="molecule type" value="Genomic_DNA"/>
</dbReference>
<comment type="caution">
    <text evidence="1">The sequence shown here is derived from an EMBL/GenBank/DDBJ whole genome shotgun (WGS) entry which is preliminary data.</text>
</comment>
<dbReference type="OrthoDB" id="1164232at2"/>
<dbReference type="Proteomes" id="UP000318833">
    <property type="component" value="Unassembled WGS sequence"/>
</dbReference>